<dbReference type="Gene3D" id="1.10.1420.10">
    <property type="match status" value="2"/>
</dbReference>
<comment type="similarity">
    <text evidence="1 7 9">Belongs to the DNA mismatch repair MutS family.</text>
</comment>
<dbReference type="InterPro" id="IPR005748">
    <property type="entry name" value="DNA_mismatch_repair_MutS"/>
</dbReference>
<feature type="coiled-coil region" evidence="10">
    <location>
        <begin position="437"/>
        <end position="464"/>
    </location>
</feature>
<reference evidence="12 13" key="1">
    <citation type="journal article" date="2025" name="Anaerobe">
        <title>Description of Anaerococcus kampingiae sp. nov., Anaerococcus groningensis sp. nov., Anaerococcus martiniensis sp. nov., and Anaerococcus cruorum sp. nov., isolated from human clinical specimens.</title>
        <authorList>
            <person name="Boiten K.E."/>
            <person name="Meijer J."/>
            <person name="van Wezel E.M."/>
            <person name="Veloo A.C.M."/>
        </authorList>
    </citation>
    <scope>NUCLEOTIDE SEQUENCE [LARGE SCALE GENOMIC DNA]</scope>
    <source>
        <strain evidence="12 13">ENR0831</strain>
    </source>
</reference>
<dbReference type="InterPro" id="IPR036187">
    <property type="entry name" value="DNA_mismatch_repair_MutS_sf"/>
</dbReference>
<evidence type="ECO:0000313" key="13">
    <source>
        <dbReference type="Proteomes" id="UP001637996"/>
    </source>
</evidence>
<proteinExistence type="inferred from homology"/>
<dbReference type="EMBL" id="JBGMEI010000001">
    <property type="protein sequence ID" value="MFO3664813.1"/>
    <property type="molecule type" value="Genomic_DNA"/>
</dbReference>
<evidence type="ECO:0000256" key="9">
    <source>
        <dbReference type="RuleBase" id="RU003756"/>
    </source>
</evidence>
<dbReference type="InterPro" id="IPR045076">
    <property type="entry name" value="MutS"/>
</dbReference>
<dbReference type="InterPro" id="IPR007860">
    <property type="entry name" value="DNA_mmatch_repair_MutS_con_dom"/>
</dbReference>
<dbReference type="Pfam" id="PF01624">
    <property type="entry name" value="MutS_I"/>
    <property type="match status" value="1"/>
</dbReference>
<evidence type="ECO:0000256" key="8">
    <source>
        <dbReference type="NCBIfam" id="TIGR01070"/>
    </source>
</evidence>
<evidence type="ECO:0000256" key="10">
    <source>
        <dbReference type="SAM" id="Coils"/>
    </source>
</evidence>
<keyword evidence="3 7" id="KW-0227">DNA damage</keyword>
<dbReference type="InterPro" id="IPR007861">
    <property type="entry name" value="DNA_mismatch_repair_MutS_clamp"/>
</dbReference>
<dbReference type="PIRSF" id="PIRSF037677">
    <property type="entry name" value="DNA_mis_repair_Msh6"/>
    <property type="match status" value="1"/>
</dbReference>
<dbReference type="Pfam" id="PF05190">
    <property type="entry name" value="MutS_IV"/>
    <property type="match status" value="1"/>
</dbReference>
<protein>
    <recommendedName>
        <fullName evidence="7 8">DNA mismatch repair protein MutS</fullName>
    </recommendedName>
</protein>
<dbReference type="PROSITE" id="PS00486">
    <property type="entry name" value="DNA_MISMATCH_REPAIR_2"/>
    <property type="match status" value="1"/>
</dbReference>
<comment type="function">
    <text evidence="7">This protein is involved in the repair of mismatches in DNA. It is possible that it carries out the mismatch recognition step. This protein has a weak ATPase activity.</text>
</comment>
<dbReference type="SUPFAM" id="SSF53150">
    <property type="entry name" value="DNA repair protein MutS, domain II"/>
    <property type="match status" value="1"/>
</dbReference>
<feature type="binding site" evidence="7">
    <location>
        <begin position="627"/>
        <end position="634"/>
    </location>
    <ligand>
        <name>ATP</name>
        <dbReference type="ChEBI" id="CHEBI:30616"/>
    </ligand>
</feature>
<dbReference type="Pfam" id="PF05188">
    <property type="entry name" value="MutS_II"/>
    <property type="match status" value="1"/>
</dbReference>
<dbReference type="InterPro" id="IPR016151">
    <property type="entry name" value="DNA_mismatch_repair_MutS_N"/>
</dbReference>
<evidence type="ECO:0000256" key="7">
    <source>
        <dbReference type="HAMAP-Rule" id="MF_00096"/>
    </source>
</evidence>
<dbReference type="Proteomes" id="UP001637996">
    <property type="component" value="Unassembled WGS sequence"/>
</dbReference>
<dbReference type="InterPro" id="IPR007696">
    <property type="entry name" value="DNA_mismatch_repair_MutS_core"/>
</dbReference>
<accession>A0ABW9M7E8</accession>
<keyword evidence="4 7" id="KW-0067">ATP-binding</keyword>
<dbReference type="InterPro" id="IPR007695">
    <property type="entry name" value="DNA_mismatch_repair_MutS-lik_N"/>
</dbReference>
<keyword evidence="10" id="KW-0175">Coiled coil</keyword>
<dbReference type="PANTHER" id="PTHR11361:SF34">
    <property type="entry name" value="DNA MISMATCH REPAIR PROTEIN MSH1, MITOCHONDRIAL"/>
    <property type="match status" value="1"/>
</dbReference>
<dbReference type="HAMAP" id="MF_00096">
    <property type="entry name" value="MutS"/>
    <property type="match status" value="1"/>
</dbReference>
<dbReference type="InterPro" id="IPR017261">
    <property type="entry name" value="DNA_mismatch_repair_MutS/MSH"/>
</dbReference>
<evidence type="ECO:0000259" key="11">
    <source>
        <dbReference type="PROSITE" id="PS00486"/>
    </source>
</evidence>
<sequence>MKDNFTYEKLTPMLKHYVDVKNNFKDALLLYRVGDFYETFFDDAIITSKALGLTLTGKECGHEKKAPMCGVPHHVIDNYVNKLVKKGYKVALCDQVEDSKQAKGLVKRAITRVITPGTITDMESLENRENNYLLSIFQNSFGLSLSYCDISTGAIFTIELKGSDDFVAKQSIDQIEKINPSEIIINEDYKLGELSRYLNQNTNIYINYIDNRGQYEKSIETIINHLGDDKLSKIKNKRLSIVSLANLLDYIYKFYDDNLKHINNIEVLEISNFLELEANTRTNLELHRNLNNNTKDDTVLRILDQADTVMGSRIINEWLERPLIDIEKINRRLDIVEFFYENPIESQNISNFLDDIYDLERLIGKISYKRANARDMISLKNSLKNIPNLKSYLENIDDENIKNLGINLPNVIDLYEILEKAIVDEPPISITEGGIIKAGFDNNLDELKNESTNALEKLSQYEISEREKTGIKNYKIVFNKNNGYSIEITKSNIDKVPDSYIRKQTLKNQERYTTESLEKLSHLILGGKDKVNDLEYQIFNNIRDIILNKTLMLQSLAKMIANLDGLNTLARVAISNNYVRPELTNDSEIIIKDGRHPVIEKNLKENEFIANDTEIGDKNNIIQIITGPNMAGKSTYMRQMAIIIILAQMGSFVPASYAKIGICDKVFTRIGASDNISKGESTFMLEMNEVSNILKNATSKSFVILDEVGRGTSSDDGLSIAMALVEYISKKKQFKTVFATHFHELTILENELENVFNLKIEILKENDNLVFLRKIKRGKSNRSYGIEVAKLSGLPDEVITNAQKFMEKLDTGDVFNLDKSSDIKDTLLQINDDKINNIKEISANININELTPIEAINKLNTLVERINEL</sequence>
<dbReference type="Gene3D" id="3.30.420.110">
    <property type="entry name" value="MutS, connector domain"/>
    <property type="match status" value="1"/>
</dbReference>
<keyword evidence="6 7" id="KW-0234">DNA repair</keyword>
<keyword evidence="5 7" id="KW-0238">DNA-binding</keyword>
<dbReference type="InterPro" id="IPR027417">
    <property type="entry name" value="P-loop_NTPase"/>
</dbReference>
<gene>
    <name evidence="7 12" type="primary">mutS</name>
    <name evidence="12" type="ORF">ACCQ41_00875</name>
</gene>
<dbReference type="Pfam" id="PF05192">
    <property type="entry name" value="MutS_III"/>
    <property type="match status" value="1"/>
</dbReference>
<dbReference type="Gene3D" id="3.40.50.300">
    <property type="entry name" value="P-loop containing nucleotide triphosphate hydrolases"/>
    <property type="match status" value="1"/>
</dbReference>
<evidence type="ECO:0000313" key="12">
    <source>
        <dbReference type="EMBL" id="MFO3664813.1"/>
    </source>
</evidence>
<evidence type="ECO:0000256" key="5">
    <source>
        <dbReference type="ARBA" id="ARBA00023125"/>
    </source>
</evidence>
<dbReference type="NCBIfam" id="TIGR01070">
    <property type="entry name" value="mutS1"/>
    <property type="match status" value="1"/>
</dbReference>
<evidence type="ECO:0000256" key="6">
    <source>
        <dbReference type="ARBA" id="ARBA00023204"/>
    </source>
</evidence>
<dbReference type="CDD" id="cd03284">
    <property type="entry name" value="ABC_MutS1"/>
    <property type="match status" value="1"/>
</dbReference>
<dbReference type="Pfam" id="PF00488">
    <property type="entry name" value="MutS_V"/>
    <property type="match status" value="1"/>
</dbReference>
<dbReference type="PANTHER" id="PTHR11361">
    <property type="entry name" value="DNA MISMATCH REPAIR PROTEIN MUTS FAMILY MEMBER"/>
    <property type="match status" value="1"/>
</dbReference>
<dbReference type="SUPFAM" id="SSF52540">
    <property type="entry name" value="P-loop containing nucleoside triphosphate hydrolases"/>
    <property type="match status" value="1"/>
</dbReference>
<dbReference type="Gene3D" id="3.40.1170.10">
    <property type="entry name" value="DNA repair protein MutS, domain I"/>
    <property type="match status" value="1"/>
</dbReference>
<dbReference type="NCBIfam" id="NF003810">
    <property type="entry name" value="PRK05399.1"/>
    <property type="match status" value="1"/>
</dbReference>
<dbReference type="RefSeq" id="WP_410030578.1">
    <property type="nucleotide sequence ID" value="NZ_JBGMEI010000001.1"/>
</dbReference>
<dbReference type="SMART" id="SM00533">
    <property type="entry name" value="MUTSd"/>
    <property type="match status" value="1"/>
</dbReference>
<dbReference type="InterPro" id="IPR036678">
    <property type="entry name" value="MutS_con_dom_sf"/>
</dbReference>
<feature type="domain" description="DNA mismatch repair proteins mutS family" evidence="11">
    <location>
        <begin position="701"/>
        <end position="717"/>
    </location>
</feature>
<evidence type="ECO:0000256" key="4">
    <source>
        <dbReference type="ARBA" id="ARBA00022840"/>
    </source>
</evidence>
<keyword evidence="2 7" id="KW-0547">Nucleotide-binding</keyword>
<evidence type="ECO:0000256" key="1">
    <source>
        <dbReference type="ARBA" id="ARBA00006271"/>
    </source>
</evidence>
<keyword evidence="13" id="KW-1185">Reference proteome</keyword>
<dbReference type="SUPFAM" id="SSF55271">
    <property type="entry name" value="DNA repair protein MutS, domain I"/>
    <property type="match status" value="1"/>
</dbReference>
<dbReference type="InterPro" id="IPR000432">
    <property type="entry name" value="DNA_mismatch_repair_MutS_C"/>
</dbReference>
<dbReference type="SUPFAM" id="SSF48334">
    <property type="entry name" value="DNA repair protein MutS, domain III"/>
    <property type="match status" value="1"/>
</dbReference>
<comment type="caution">
    <text evidence="12">The sequence shown here is derived from an EMBL/GenBank/DDBJ whole genome shotgun (WGS) entry which is preliminary data.</text>
</comment>
<name>A0ABW9M7E8_9FIRM</name>
<organism evidence="12 13">
    <name type="scientific">Anaerococcus martiniensis</name>
    <dbReference type="NCBI Taxonomy" id="3115615"/>
    <lineage>
        <taxon>Bacteria</taxon>
        <taxon>Bacillati</taxon>
        <taxon>Bacillota</taxon>
        <taxon>Tissierellia</taxon>
        <taxon>Tissierellales</taxon>
        <taxon>Peptoniphilaceae</taxon>
        <taxon>Anaerococcus</taxon>
    </lineage>
</organism>
<dbReference type="SMART" id="SM00534">
    <property type="entry name" value="MUTSac"/>
    <property type="match status" value="1"/>
</dbReference>
<evidence type="ECO:0000256" key="2">
    <source>
        <dbReference type="ARBA" id="ARBA00022741"/>
    </source>
</evidence>
<evidence type="ECO:0000256" key="3">
    <source>
        <dbReference type="ARBA" id="ARBA00022763"/>
    </source>
</evidence>